<feature type="domain" description="Mechanosensitive ion channel transmembrane helices 2/3" evidence="12">
    <location>
        <begin position="807"/>
        <end position="844"/>
    </location>
</feature>
<reference evidence="13 14" key="1">
    <citation type="submission" date="2019-03" db="EMBL/GenBank/DDBJ databases">
        <title>Genomic Encyclopedia of Type Strains, Phase IV (KMG-IV): sequencing the most valuable type-strain genomes for metagenomic binning, comparative biology and taxonomic classification.</title>
        <authorList>
            <person name="Goeker M."/>
        </authorList>
    </citation>
    <scope>NUCLEOTIDE SEQUENCE [LARGE SCALE GENOMIC DNA]</scope>
    <source>
        <strain evidence="13 14">DSM 25287</strain>
    </source>
</reference>
<dbReference type="EMBL" id="SLWY01000011">
    <property type="protein sequence ID" value="TCO80851.1"/>
    <property type="molecule type" value="Genomic_DNA"/>
</dbReference>
<keyword evidence="14" id="KW-1185">Reference proteome</keyword>
<protein>
    <submittedName>
        <fullName evidence="13">Potassium efflux system protein</fullName>
    </submittedName>
</protein>
<feature type="domain" description="Mechanosensitive ion channel MscS C-terminal" evidence="11">
    <location>
        <begin position="922"/>
        <end position="1003"/>
    </location>
</feature>
<dbReference type="RefSeq" id="WP_165904098.1">
    <property type="nucleotide sequence ID" value="NZ_SLWY01000011.1"/>
</dbReference>
<feature type="transmembrane region" description="Helical" evidence="8">
    <location>
        <begin position="438"/>
        <end position="455"/>
    </location>
</feature>
<sequence>MSHLLSTLILLFVLLPAHAALDDVAPATTAPIDPSKAAEQTATRSQALAEEAAVVERVRQELAALAAEVPRRIAALTPDSVTEDAVEQARVDTKAALLRLEDLRVDATNTEQRVRTLTQTVRDLEARVQLLRSPTSPTLQGDAAGAQLELATRDLGQRRDELALEQKHLEQVRVQTELLTQRVALLEQWQTRLEQAFRQQEDRSRREAQADREAELQRAAQAASERAATLAAQLEREGDRLSDAERRVLDLERQVSIERAKLAEVDVRLLRIGLDLERIGRLPNASPRPALREFSSALDTARAMITTLRATAEVLERKVELYAQQKAVIERRAVASDAERQGAERERRLLSDIGGQLAERVQRMREVLGNAETMRDKLDAAYRESLRHDLLSRRPLPVTADAWQQIGERLATTPTFLTYQVRLSLETAWNSLRAADPLLWLGLLVGQGLLLRLALHLRRALGRAIERRGPDDGEADAGRRYTDRVLRVLQQLLKRNVVGASLSAMIVLALWGSATPQPSFGILVTLVLLWVAVKLPLTLTWLLLVARPGAGTRRRTLYRLIAVVVVAGAACGALAIIARLVALPDQLVDLADQVFMLYLAATFPAALRVRRYLLDALEPMQQARRTWFVVLKLITLLLPLALLTAALLGLAGYINLAWEVARQLMVLIVVLALLIVVLGLLDDVFEAAAEHFIKGSGYGRGWTHELLDPLHHIARVLAFVAAAWLPLYSLGRGGESALVDGVFELLRKPFAQFGELALSPYSLGVTVLAALMMFWGGRLLRAVTYRWVLSGVGDSGVRNSLAVFTQYLAVLIGVLVALRVIGVDLTTLAVFAGAVGVGIGFGLQAIANNFISGVLLLIERPLRSGDTVKIGEDEGEIVRIGIRSLTLKTFDNMEVIIPNSEVISNAFTNWTHSDNIIRQVLYFGAAYDFEPQRVVDLIARVIGQHPAVQINPAPLALVWDYGVTGVRYRAQYYVDVNRHNILVVRSEVNLGVWESFRKAGIAMPYPQRDLYIRAWPEGFPAAAPPTQPPSSP</sequence>
<evidence type="ECO:0000256" key="8">
    <source>
        <dbReference type="SAM" id="Phobius"/>
    </source>
</evidence>
<evidence type="ECO:0000256" key="9">
    <source>
        <dbReference type="SAM" id="SignalP"/>
    </source>
</evidence>
<feature type="transmembrane region" description="Helical" evidence="8">
    <location>
        <begin position="801"/>
        <end position="822"/>
    </location>
</feature>
<dbReference type="AlphaFoldDB" id="A0A4R2L1F0"/>
<dbReference type="SUPFAM" id="SSF82861">
    <property type="entry name" value="Mechanosensitive channel protein MscS (YggB), transmembrane region"/>
    <property type="match status" value="1"/>
</dbReference>
<dbReference type="Pfam" id="PF00924">
    <property type="entry name" value="MS_channel_2nd"/>
    <property type="match status" value="1"/>
</dbReference>
<dbReference type="InterPro" id="IPR049278">
    <property type="entry name" value="MS_channel_C"/>
</dbReference>
<dbReference type="Gene3D" id="2.30.30.60">
    <property type="match status" value="1"/>
</dbReference>
<keyword evidence="6 8" id="KW-0472">Membrane</keyword>
<dbReference type="Proteomes" id="UP000295765">
    <property type="component" value="Unassembled WGS sequence"/>
</dbReference>
<feature type="domain" description="Mechanosensitive ion channel MscS" evidence="10">
    <location>
        <begin position="846"/>
        <end position="912"/>
    </location>
</feature>
<proteinExistence type="inferred from homology"/>
<evidence type="ECO:0000256" key="6">
    <source>
        <dbReference type="ARBA" id="ARBA00023136"/>
    </source>
</evidence>
<evidence type="ECO:0000256" key="2">
    <source>
        <dbReference type="ARBA" id="ARBA00008017"/>
    </source>
</evidence>
<feature type="transmembrane region" description="Helical" evidence="8">
    <location>
        <begin position="660"/>
        <end position="681"/>
    </location>
</feature>
<keyword evidence="9" id="KW-0732">Signal</keyword>
<evidence type="ECO:0000256" key="5">
    <source>
        <dbReference type="ARBA" id="ARBA00022989"/>
    </source>
</evidence>
<dbReference type="GO" id="GO:0008381">
    <property type="term" value="F:mechanosensitive monoatomic ion channel activity"/>
    <property type="evidence" value="ECO:0007669"/>
    <property type="project" value="UniProtKB-ARBA"/>
</dbReference>
<feature type="transmembrane region" description="Helical" evidence="8">
    <location>
        <begin position="761"/>
        <end position="780"/>
    </location>
</feature>
<dbReference type="InterPro" id="IPR006685">
    <property type="entry name" value="MscS_channel_2nd"/>
</dbReference>
<feature type="signal peptide" evidence="9">
    <location>
        <begin position="1"/>
        <end position="19"/>
    </location>
</feature>
<evidence type="ECO:0000259" key="12">
    <source>
        <dbReference type="Pfam" id="PF21088"/>
    </source>
</evidence>
<keyword evidence="4 8" id="KW-0812">Transmembrane</keyword>
<accession>A0A4R2L1F0</accession>
<dbReference type="Gene3D" id="3.30.70.100">
    <property type="match status" value="1"/>
</dbReference>
<feature type="coiled-coil region" evidence="7">
    <location>
        <begin position="205"/>
        <end position="261"/>
    </location>
</feature>
<feature type="transmembrane region" description="Helical" evidence="8">
    <location>
        <begin position="629"/>
        <end position="654"/>
    </location>
</feature>
<dbReference type="SUPFAM" id="SSF82689">
    <property type="entry name" value="Mechanosensitive channel protein MscS (YggB), C-terminal domain"/>
    <property type="match status" value="1"/>
</dbReference>
<dbReference type="InterPro" id="IPR049142">
    <property type="entry name" value="MS_channel_1st"/>
</dbReference>
<feature type="coiled-coil region" evidence="7">
    <location>
        <begin position="298"/>
        <end position="332"/>
    </location>
</feature>
<feature type="transmembrane region" description="Helical" evidence="8">
    <location>
        <begin position="520"/>
        <end position="545"/>
    </location>
</feature>
<name>A0A4R2L1F0_9GAMM</name>
<dbReference type="InterPro" id="IPR011066">
    <property type="entry name" value="MscS_channel_C_sf"/>
</dbReference>
<feature type="transmembrane region" description="Helical" evidence="8">
    <location>
        <begin position="497"/>
        <end position="514"/>
    </location>
</feature>
<organism evidence="13 14">
    <name type="scientific">Plasticicumulans lactativorans</name>
    <dbReference type="NCBI Taxonomy" id="1133106"/>
    <lineage>
        <taxon>Bacteria</taxon>
        <taxon>Pseudomonadati</taxon>
        <taxon>Pseudomonadota</taxon>
        <taxon>Gammaproteobacteria</taxon>
        <taxon>Candidatus Competibacteraceae</taxon>
        <taxon>Plasticicumulans</taxon>
    </lineage>
</organism>
<comment type="subcellular location">
    <subcellularLocation>
        <location evidence="1">Cell membrane</location>
        <topology evidence="1">Multi-pass membrane protein</topology>
    </subcellularLocation>
</comment>
<dbReference type="Gene3D" id="1.10.287.1260">
    <property type="match status" value="1"/>
</dbReference>
<comment type="similarity">
    <text evidence="2">Belongs to the MscS (TC 1.A.23) family.</text>
</comment>
<feature type="transmembrane region" description="Helical" evidence="8">
    <location>
        <begin position="557"/>
        <end position="578"/>
    </location>
</feature>
<dbReference type="PANTHER" id="PTHR30347:SF1">
    <property type="entry name" value="MECHANOSENSITIVE CHANNEL MSCK"/>
    <property type="match status" value="1"/>
</dbReference>
<feature type="transmembrane region" description="Helical" evidence="8">
    <location>
        <begin position="590"/>
        <end position="609"/>
    </location>
</feature>
<dbReference type="Pfam" id="PF21088">
    <property type="entry name" value="MS_channel_1st"/>
    <property type="match status" value="1"/>
</dbReference>
<keyword evidence="5 8" id="KW-1133">Transmembrane helix</keyword>
<dbReference type="SUPFAM" id="SSF50182">
    <property type="entry name" value="Sm-like ribonucleoproteins"/>
    <property type="match status" value="1"/>
</dbReference>
<feature type="chain" id="PRO_5020180195" evidence="9">
    <location>
        <begin position="20"/>
        <end position="1032"/>
    </location>
</feature>
<evidence type="ECO:0000313" key="14">
    <source>
        <dbReference type="Proteomes" id="UP000295765"/>
    </source>
</evidence>
<evidence type="ECO:0000256" key="7">
    <source>
        <dbReference type="SAM" id="Coils"/>
    </source>
</evidence>
<dbReference type="PANTHER" id="PTHR30347">
    <property type="entry name" value="POTASSIUM CHANNEL RELATED"/>
    <property type="match status" value="1"/>
</dbReference>
<dbReference type="Pfam" id="PF21082">
    <property type="entry name" value="MS_channel_3rd"/>
    <property type="match status" value="1"/>
</dbReference>
<evidence type="ECO:0000259" key="10">
    <source>
        <dbReference type="Pfam" id="PF00924"/>
    </source>
</evidence>
<dbReference type="InterPro" id="IPR023408">
    <property type="entry name" value="MscS_beta-dom_sf"/>
</dbReference>
<feature type="transmembrane region" description="Helical" evidence="8">
    <location>
        <begin position="828"/>
        <end position="858"/>
    </location>
</feature>
<evidence type="ECO:0000256" key="3">
    <source>
        <dbReference type="ARBA" id="ARBA00022475"/>
    </source>
</evidence>
<dbReference type="GO" id="GO:0005886">
    <property type="term" value="C:plasma membrane"/>
    <property type="evidence" value="ECO:0007669"/>
    <property type="project" value="UniProtKB-SubCell"/>
</dbReference>
<dbReference type="InterPro" id="IPR052702">
    <property type="entry name" value="MscS-like_channel"/>
</dbReference>
<dbReference type="InterPro" id="IPR010920">
    <property type="entry name" value="LSM_dom_sf"/>
</dbReference>
<evidence type="ECO:0000256" key="4">
    <source>
        <dbReference type="ARBA" id="ARBA00022692"/>
    </source>
</evidence>
<evidence type="ECO:0000313" key="13">
    <source>
        <dbReference type="EMBL" id="TCO80851.1"/>
    </source>
</evidence>
<gene>
    <name evidence="13" type="ORF">EV699_11152</name>
</gene>
<dbReference type="InterPro" id="IPR011014">
    <property type="entry name" value="MscS_channel_TM-2"/>
</dbReference>
<comment type="caution">
    <text evidence="13">The sequence shown here is derived from an EMBL/GenBank/DDBJ whole genome shotgun (WGS) entry which is preliminary data.</text>
</comment>
<keyword evidence="7" id="KW-0175">Coiled coil</keyword>
<feature type="coiled-coil region" evidence="7">
    <location>
        <begin position="100"/>
        <end position="127"/>
    </location>
</feature>
<evidence type="ECO:0000259" key="11">
    <source>
        <dbReference type="Pfam" id="PF21082"/>
    </source>
</evidence>
<evidence type="ECO:0000256" key="1">
    <source>
        <dbReference type="ARBA" id="ARBA00004651"/>
    </source>
</evidence>
<keyword evidence="3" id="KW-1003">Cell membrane</keyword>